<dbReference type="EMBL" id="PQXF01000025">
    <property type="protein sequence ID" value="PXF59454.1"/>
    <property type="molecule type" value="Genomic_DNA"/>
</dbReference>
<protein>
    <submittedName>
        <fullName evidence="1">Uncharacterized protein</fullName>
    </submittedName>
</protein>
<evidence type="ECO:0000313" key="2">
    <source>
        <dbReference type="Proteomes" id="UP000248329"/>
    </source>
</evidence>
<evidence type="ECO:0000313" key="1">
    <source>
        <dbReference type="EMBL" id="PXF59454.1"/>
    </source>
</evidence>
<proteinExistence type="predicted"/>
<feature type="non-terminal residue" evidence="1">
    <location>
        <position position="1"/>
    </location>
</feature>
<comment type="caution">
    <text evidence="1">The sequence shown here is derived from an EMBL/GenBank/DDBJ whole genome shotgun (WGS) entry which is preliminary data.</text>
</comment>
<name>A0AC61L189_9EURY</name>
<gene>
    <name evidence="1" type="ORF">C4B59_11615</name>
</gene>
<organism evidence="1 2">
    <name type="scientific">Candidatus Methanogaster sp</name>
    <dbReference type="NCBI Taxonomy" id="3386292"/>
    <lineage>
        <taxon>Archaea</taxon>
        <taxon>Methanobacteriati</taxon>
        <taxon>Methanobacteriota</taxon>
        <taxon>Stenosarchaea group</taxon>
        <taxon>Methanomicrobia</taxon>
        <taxon>Methanosarcinales</taxon>
        <taxon>ANME-2 cluster</taxon>
        <taxon>Candidatus Methanogasteraceae</taxon>
        <taxon>Candidatus Methanogaster</taxon>
    </lineage>
</organism>
<reference evidence="1" key="1">
    <citation type="submission" date="2018-01" db="EMBL/GenBank/DDBJ databases">
        <authorList>
            <person name="Krukenberg V."/>
        </authorList>
    </citation>
    <scope>NUCLEOTIDE SEQUENCE</scope>
    <source>
        <strain evidence="1">E20ANME2</strain>
    </source>
</reference>
<sequence>RPGKNTRYVIRENILYTLSWTRKGEALKREANTDGVFPLLCTDNNISAKETLKAYKYQPALEKRFTQFKSIHNAAPLLFKKIERVEANMFAFFIALIIQALIERSLRKQINHEKIDGLEVYPEERKTAYPTTNKVFSLFNSVSTYTINQGSKIVEEFKDELTETQKTILKFLGITQDQYWESGLMTKN</sequence>
<accession>A0AC61L189</accession>
<dbReference type="Proteomes" id="UP000248329">
    <property type="component" value="Unassembled WGS sequence"/>
</dbReference>